<proteinExistence type="predicted"/>
<dbReference type="EMBL" id="JASCZI010213315">
    <property type="protein sequence ID" value="MED6201136.1"/>
    <property type="molecule type" value="Genomic_DNA"/>
</dbReference>
<dbReference type="Proteomes" id="UP001341840">
    <property type="component" value="Unassembled WGS sequence"/>
</dbReference>
<feature type="compositionally biased region" description="Low complexity" evidence="1">
    <location>
        <begin position="50"/>
        <end position="66"/>
    </location>
</feature>
<feature type="non-terminal residue" evidence="2">
    <location>
        <position position="1"/>
    </location>
</feature>
<feature type="compositionally biased region" description="Low complexity" evidence="1">
    <location>
        <begin position="132"/>
        <end position="150"/>
    </location>
</feature>
<accession>A0ABU6XU25</accession>
<evidence type="ECO:0000313" key="2">
    <source>
        <dbReference type="EMBL" id="MED6201136.1"/>
    </source>
</evidence>
<evidence type="ECO:0000256" key="1">
    <source>
        <dbReference type="SAM" id="MobiDB-lite"/>
    </source>
</evidence>
<evidence type="ECO:0000313" key="3">
    <source>
        <dbReference type="Proteomes" id="UP001341840"/>
    </source>
</evidence>
<name>A0ABU6XU25_9FABA</name>
<sequence length="150" mass="16355">VRSSCPSDTPELGTLGYHPLLLTLRRISSLLFPLCPHDETDHCWFECAKTPSSSASPTYSSSSSTSGGVSRERVHSPRAPIQAPAYPPPRVPMMVARRYRSTFGQRRTVPPSPQCEASESSEEDPEERDNTHTSSDTSHSSVDVSSVHAS</sequence>
<organism evidence="2 3">
    <name type="scientific">Stylosanthes scabra</name>
    <dbReference type="NCBI Taxonomy" id="79078"/>
    <lineage>
        <taxon>Eukaryota</taxon>
        <taxon>Viridiplantae</taxon>
        <taxon>Streptophyta</taxon>
        <taxon>Embryophyta</taxon>
        <taxon>Tracheophyta</taxon>
        <taxon>Spermatophyta</taxon>
        <taxon>Magnoliopsida</taxon>
        <taxon>eudicotyledons</taxon>
        <taxon>Gunneridae</taxon>
        <taxon>Pentapetalae</taxon>
        <taxon>rosids</taxon>
        <taxon>fabids</taxon>
        <taxon>Fabales</taxon>
        <taxon>Fabaceae</taxon>
        <taxon>Papilionoideae</taxon>
        <taxon>50 kb inversion clade</taxon>
        <taxon>dalbergioids sensu lato</taxon>
        <taxon>Dalbergieae</taxon>
        <taxon>Pterocarpus clade</taxon>
        <taxon>Stylosanthes</taxon>
    </lineage>
</organism>
<reference evidence="2 3" key="1">
    <citation type="journal article" date="2023" name="Plants (Basel)">
        <title>Bridging the Gap: Combining Genomics and Transcriptomics Approaches to Understand Stylosanthes scabra, an Orphan Legume from the Brazilian Caatinga.</title>
        <authorList>
            <person name="Ferreira-Neto J.R.C."/>
            <person name="da Silva M.D."/>
            <person name="Binneck E."/>
            <person name="de Melo N.F."/>
            <person name="da Silva R.H."/>
            <person name="de Melo A.L.T.M."/>
            <person name="Pandolfi V."/>
            <person name="Bustamante F.O."/>
            <person name="Brasileiro-Vidal A.C."/>
            <person name="Benko-Iseppon A.M."/>
        </authorList>
    </citation>
    <scope>NUCLEOTIDE SEQUENCE [LARGE SCALE GENOMIC DNA]</scope>
    <source>
        <tissue evidence="2">Leaves</tissue>
    </source>
</reference>
<comment type="caution">
    <text evidence="2">The sequence shown here is derived from an EMBL/GenBank/DDBJ whole genome shotgun (WGS) entry which is preliminary data.</text>
</comment>
<gene>
    <name evidence="2" type="ORF">PIB30_091947</name>
</gene>
<protein>
    <submittedName>
        <fullName evidence="2">Uncharacterized protein</fullName>
    </submittedName>
</protein>
<feature type="region of interest" description="Disordered" evidence="1">
    <location>
        <begin position="50"/>
        <end position="150"/>
    </location>
</feature>
<keyword evidence="3" id="KW-1185">Reference proteome</keyword>